<dbReference type="RefSeq" id="WP_072834455.1">
    <property type="nucleotide sequence ID" value="NZ_FQUU01000004.1"/>
</dbReference>
<dbReference type="NCBIfam" id="TIGR01496">
    <property type="entry name" value="DHPS"/>
    <property type="match status" value="1"/>
</dbReference>
<dbReference type="GO" id="GO:0046656">
    <property type="term" value="P:folic acid biosynthetic process"/>
    <property type="evidence" value="ECO:0007669"/>
    <property type="project" value="UniProtKB-KW"/>
</dbReference>
<dbReference type="GO" id="GO:0005829">
    <property type="term" value="C:cytosol"/>
    <property type="evidence" value="ECO:0007669"/>
    <property type="project" value="TreeGrafter"/>
</dbReference>
<keyword evidence="8" id="KW-0289">Folate biosynthesis</keyword>
<evidence type="ECO:0000313" key="11">
    <source>
        <dbReference type="Proteomes" id="UP000184048"/>
    </source>
</evidence>
<dbReference type="SUPFAM" id="SSF51717">
    <property type="entry name" value="Dihydropteroate synthetase-like"/>
    <property type="match status" value="1"/>
</dbReference>
<evidence type="ECO:0000259" key="9">
    <source>
        <dbReference type="PROSITE" id="PS50972"/>
    </source>
</evidence>
<evidence type="ECO:0000256" key="8">
    <source>
        <dbReference type="ARBA" id="ARBA00022909"/>
    </source>
</evidence>
<comment type="catalytic activity">
    <reaction evidence="1">
        <text>(7,8-dihydropterin-6-yl)methyl diphosphate + 4-aminobenzoate = 7,8-dihydropteroate + diphosphate</text>
        <dbReference type="Rhea" id="RHEA:19949"/>
        <dbReference type="ChEBI" id="CHEBI:17836"/>
        <dbReference type="ChEBI" id="CHEBI:17839"/>
        <dbReference type="ChEBI" id="CHEBI:33019"/>
        <dbReference type="ChEBI" id="CHEBI:72950"/>
        <dbReference type="EC" id="2.5.1.15"/>
    </reaction>
</comment>
<protein>
    <recommendedName>
        <fullName evidence="4">dihydropteroate synthase</fullName>
        <ecNumber evidence="4">2.5.1.15</ecNumber>
    </recommendedName>
</protein>
<dbReference type="STRING" id="1121884.SAMN02745131_01227"/>
<comment type="pathway">
    <text evidence="3">Cofactor biosynthesis; tetrahydrofolate biosynthesis; 7,8-dihydrofolate from 2-amino-4-hydroxy-6-hydroxymethyl-7,8-dihydropteridine diphosphate and 4-aminobenzoate: step 1/2.</text>
</comment>
<dbReference type="GO" id="GO:0004156">
    <property type="term" value="F:dihydropteroate synthase activity"/>
    <property type="evidence" value="ECO:0007669"/>
    <property type="project" value="UniProtKB-EC"/>
</dbReference>
<evidence type="ECO:0000256" key="1">
    <source>
        <dbReference type="ARBA" id="ARBA00000012"/>
    </source>
</evidence>
<proteinExistence type="predicted"/>
<dbReference type="PANTHER" id="PTHR20941:SF1">
    <property type="entry name" value="FOLIC ACID SYNTHESIS PROTEIN FOL1"/>
    <property type="match status" value="1"/>
</dbReference>
<gene>
    <name evidence="10" type="ORF">SAMN02745131_01227</name>
</gene>
<dbReference type="InterPro" id="IPR000489">
    <property type="entry name" value="Pterin-binding_dom"/>
</dbReference>
<keyword evidence="11" id="KW-1185">Reference proteome</keyword>
<dbReference type="Gene3D" id="3.20.20.20">
    <property type="entry name" value="Dihydropteroate synthase-like"/>
    <property type="match status" value="1"/>
</dbReference>
<keyword evidence="5" id="KW-0808">Transferase</keyword>
<dbReference type="InterPro" id="IPR006390">
    <property type="entry name" value="DHP_synth_dom"/>
</dbReference>
<dbReference type="PROSITE" id="PS00793">
    <property type="entry name" value="DHPS_2"/>
    <property type="match status" value="1"/>
</dbReference>
<evidence type="ECO:0000256" key="4">
    <source>
        <dbReference type="ARBA" id="ARBA00012458"/>
    </source>
</evidence>
<evidence type="ECO:0000256" key="5">
    <source>
        <dbReference type="ARBA" id="ARBA00022679"/>
    </source>
</evidence>
<dbReference type="PROSITE" id="PS50972">
    <property type="entry name" value="PTERIN_BINDING"/>
    <property type="match status" value="1"/>
</dbReference>
<dbReference type="Pfam" id="PF00809">
    <property type="entry name" value="Pterin_bind"/>
    <property type="match status" value="1"/>
</dbReference>
<evidence type="ECO:0000256" key="2">
    <source>
        <dbReference type="ARBA" id="ARBA00001946"/>
    </source>
</evidence>
<dbReference type="OrthoDB" id="9811744at2"/>
<keyword evidence="6" id="KW-0479">Metal-binding</keyword>
<evidence type="ECO:0000313" key="10">
    <source>
        <dbReference type="EMBL" id="SHE84889.1"/>
    </source>
</evidence>
<dbReference type="Proteomes" id="UP000184048">
    <property type="component" value="Unassembled WGS sequence"/>
</dbReference>
<dbReference type="GO" id="GO:0046654">
    <property type="term" value="P:tetrahydrofolate biosynthetic process"/>
    <property type="evidence" value="ECO:0007669"/>
    <property type="project" value="TreeGrafter"/>
</dbReference>
<evidence type="ECO:0000256" key="3">
    <source>
        <dbReference type="ARBA" id="ARBA00004763"/>
    </source>
</evidence>
<dbReference type="GO" id="GO:0046872">
    <property type="term" value="F:metal ion binding"/>
    <property type="evidence" value="ECO:0007669"/>
    <property type="project" value="UniProtKB-KW"/>
</dbReference>
<dbReference type="EMBL" id="FQUU01000004">
    <property type="protein sequence ID" value="SHE84889.1"/>
    <property type="molecule type" value="Genomic_DNA"/>
</dbReference>
<feature type="domain" description="Pterin-binding" evidence="9">
    <location>
        <begin position="16"/>
        <end position="268"/>
    </location>
</feature>
<dbReference type="InterPro" id="IPR045031">
    <property type="entry name" value="DHP_synth-like"/>
</dbReference>
<evidence type="ECO:0000256" key="6">
    <source>
        <dbReference type="ARBA" id="ARBA00022723"/>
    </source>
</evidence>
<comment type="cofactor">
    <cofactor evidence="2">
        <name>Mg(2+)</name>
        <dbReference type="ChEBI" id="CHEBI:18420"/>
    </cofactor>
</comment>
<reference evidence="10 11" key="1">
    <citation type="submission" date="2016-11" db="EMBL/GenBank/DDBJ databases">
        <authorList>
            <person name="Jaros S."/>
            <person name="Januszkiewicz K."/>
            <person name="Wedrychowicz H."/>
        </authorList>
    </citation>
    <scope>NUCLEOTIDE SEQUENCE [LARGE SCALE GENOMIC DNA]</scope>
    <source>
        <strain evidence="10 11">DSM 18119</strain>
    </source>
</reference>
<organism evidence="10 11">
    <name type="scientific">Flavisolibacter ginsengisoli DSM 18119</name>
    <dbReference type="NCBI Taxonomy" id="1121884"/>
    <lineage>
        <taxon>Bacteria</taxon>
        <taxon>Pseudomonadati</taxon>
        <taxon>Bacteroidota</taxon>
        <taxon>Chitinophagia</taxon>
        <taxon>Chitinophagales</taxon>
        <taxon>Chitinophagaceae</taxon>
        <taxon>Flavisolibacter</taxon>
    </lineage>
</organism>
<sequence>MFTLNCKGRLMVIDKPIVMGIINTTPDSFYPGSRSANEKEVLMRAEKMLQDGATILDIGGQSTRPGSEQVGAEEELRRVLPAIESIAKRFPEAFISIDSFYSKVVKESIHAGAHIINDVSAGAIDEDLLPTVAALKAPYVLMHMKGHPQTMQLNPSYENVVTEVFDSLNFKMAELIKSGINDIIIDPGFGFGKTATHNFTLLKELQYFRQLNKPLMVGLSRKATVYKTLGIKAEEALNGTTVLHTMALLNGTNILRVHDVKEAMEAIKLVQKYSEA</sequence>
<dbReference type="CDD" id="cd00739">
    <property type="entry name" value="DHPS"/>
    <property type="match status" value="1"/>
</dbReference>
<keyword evidence="7" id="KW-0460">Magnesium</keyword>
<dbReference type="PANTHER" id="PTHR20941">
    <property type="entry name" value="FOLATE SYNTHESIS PROTEINS"/>
    <property type="match status" value="1"/>
</dbReference>
<dbReference type="EC" id="2.5.1.15" evidence="4"/>
<dbReference type="AlphaFoldDB" id="A0A1M4WUF4"/>
<dbReference type="InterPro" id="IPR011005">
    <property type="entry name" value="Dihydropteroate_synth-like_sf"/>
</dbReference>
<accession>A0A1M4WUF4</accession>
<evidence type="ECO:0000256" key="7">
    <source>
        <dbReference type="ARBA" id="ARBA00022842"/>
    </source>
</evidence>
<name>A0A1M4WUF4_9BACT</name>